<gene>
    <name evidence="1" type="ORF">PAPYR_8001</name>
</gene>
<keyword evidence="2" id="KW-1185">Reference proteome</keyword>
<protein>
    <submittedName>
        <fullName evidence="1">Uncharacterized protein</fullName>
    </submittedName>
</protein>
<sequence length="141" mass="16011">MGNCANLCRRNREEIGGPQKVKVENVRFYRSGSDGRPGEMLDQNKRFWTTDQRIHARVKLSHVVMGMSGKVVWVCVDSGGLAPRNYEIVSCALESLVMNLIETHAELPRPWPVGLYSLEVFIDNEKIHTEPFEIVEKPVTT</sequence>
<comment type="caution">
    <text evidence="1">The sequence shown here is derived from an EMBL/GenBank/DDBJ whole genome shotgun (WGS) entry which is preliminary data.</text>
</comment>
<name>A0ABQ8UE33_9EUKA</name>
<evidence type="ECO:0000313" key="1">
    <source>
        <dbReference type="EMBL" id="KAJ4456696.1"/>
    </source>
</evidence>
<reference evidence="1" key="1">
    <citation type="journal article" date="2022" name="bioRxiv">
        <title>Genomics of Preaxostyla Flagellates Illuminates Evolutionary Transitions and the Path Towards Mitochondrial Loss.</title>
        <authorList>
            <person name="Novak L.V.F."/>
            <person name="Treitli S.C."/>
            <person name="Pyrih J."/>
            <person name="Halakuc P."/>
            <person name="Pipaliya S.V."/>
            <person name="Vacek V."/>
            <person name="Brzon O."/>
            <person name="Soukal P."/>
            <person name="Eme L."/>
            <person name="Dacks J.B."/>
            <person name="Karnkowska A."/>
            <person name="Elias M."/>
            <person name="Hampl V."/>
        </authorList>
    </citation>
    <scope>NUCLEOTIDE SEQUENCE</scope>
    <source>
        <strain evidence="1">RCP-MX</strain>
    </source>
</reference>
<accession>A0ABQ8UE33</accession>
<proteinExistence type="predicted"/>
<organism evidence="1 2">
    <name type="scientific">Paratrimastix pyriformis</name>
    <dbReference type="NCBI Taxonomy" id="342808"/>
    <lineage>
        <taxon>Eukaryota</taxon>
        <taxon>Metamonada</taxon>
        <taxon>Preaxostyla</taxon>
        <taxon>Paratrimastigidae</taxon>
        <taxon>Paratrimastix</taxon>
    </lineage>
</organism>
<dbReference type="EMBL" id="JAPMOS010000063">
    <property type="protein sequence ID" value="KAJ4456696.1"/>
    <property type="molecule type" value="Genomic_DNA"/>
</dbReference>
<dbReference type="Proteomes" id="UP001141327">
    <property type="component" value="Unassembled WGS sequence"/>
</dbReference>
<evidence type="ECO:0000313" key="2">
    <source>
        <dbReference type="Proteomes" id="UP001141327"/>
    </source>
</evidence>